<reference evidence="2" key="1">
    <citation type="submission" date="2021-01" db="UniProtKB">
        <authorList>
            <consortium name="EnsemblMetazoa"/>
        </authorList>
    </citation>
    <scope>IDENTIFICATION</scope>
</reference>
<evidence type="ECO:0008006" key="4">
    <source>
        <dbReference type="Google" id="ProtNLM"/>
    </source>
</evidence>
<evidence type="ECO:0000313" key="3">
    <source>
        <dbReference type="Proteomes" id="UP000594262"/>
    </source>
</evidence>
<keyword evidence="3" id="KW-1185">Reference proteome</keyword>
<feature type="signal peptide" evidence="1">
    <location>
        <begin position="1"/>
        <end position="17"/>
    </location>
</feature>
<feature type="chain" id="PRO_5029529561" description="Secreted protein" evidence="1">
    <location>
        <begin position="18"/>
        <end position="231"/>
    </location>
</feature>
<keyword evidence="1" id="KW-0732">Signal</keyword>
<dbReference type="EnsemblMetazoa" id="CLYHEMT010602.2">
    <property type="protein sequence ID" value="CLYHEMP010602.2"/>
    <property type="gene ID" value="CLYHEMG010602"/>
</dbReference>
<dbReference type="RefSeq" id="XP_066918468.1">
    <property type="nucleotide sequence ID" value="XM_067062367.1"/>
</dbReference>
<evidence type="ECO:0000256" key="1">
    <source>
        <dbReference type="SAM" id="SignalP"/>
    </source>
</evidence>
<name>A0A7M5V6F8_9CNID</name>
<evidence type="ECO:0000313" key="2">
    <source>
        <dbReference type="EnsemblMetazoa" id="CLYHEMP010602.2"/>
    </source>
</evidence>
<dbReference type="GeneID" id="136805806"/>
<organism evidence="2 3">
    <name type="scientific">Clytia hemisphaerica</name>
    <dbReference type="NCBI Taxonomy" id="252671"/>
    <lineage>
        <taxon>Eukaryota</taxon>
        <taxon>Metazoa</taxon>
        <taxon>Cnidaria</taxon>
        <taxon>Hydrozoa</taxon>
        <taxon>Hydroidolina</taxon>
        <taxon>Leptothecata</taxon>
        <taxon>Obeliida</taxon>
        <taxon>Clytiidae</taxon>
        <taxon>Clytia</taxon>
    </lineage>
</organism>
<accession>A0A7M5V6F8</accession>
<sequence>MMLRLICLTWCLVLTSGKPATKYHQEDLLDMVKRALEGGLHQSLDVAKQLVSSDLDALEGDIKKNGFKSGNVMKTPNAVQIKKNLHSDIKVGKYEQKIFKSVKAAVCSKGEGHLEEAVDSFMDFLATIRNNILTKAAGKYLDSVEDFVGTTSIDFDDEERKIVKEMDLDGDVTIENFHDEIKNAVAICKKDYVGCKDDDSDVGEYVDVKDQVDDIIDTLQKKLENVRKAAS</sequence>
<dbReference type="Proteomes" id="UP000594262">
    <property type="component" value="Unplaced"/>
</dbReference>
<proteinExistence type="predicted"/>
<dbReference type="AlphaFoldDB" id="A0A7M5V6F8"/>
<protein>
    <recommendedName>
        <fullName evidence="4">Secreted protein</fullName>
    </recommendedName>
</protein>